<organism evidence="1 2">
    <name type="scientific">Trifolium pratense</name>
    <name type="common">Red clover</name>
    <dbReference type="NCBI Taxonomy" id="57577"/>
    <lineage>
        <taxon>Eukaryota</taxon>
        <taxon>Viridiplantae</taxon>
        <taxon>Streptophyta</taxon>
        <taxon>Embryophyta</taxon>
        <taxon>Tracheophyta</taxon>
        <taxon>Spermatophyta</taxon>
        <taxon>Magnoliopsida</taxon>
        <taxon>eudicotyledons</taxon>
        <taxon>Gunneridae</taxon>
        <taxon>Pentapetalae</taxon>
        <taxon>rosids</taxon>
        <taxon>fabids</taxon>
        <taxon>Fabales</taxon>
        <taxon>Fabaceae</taxon>
        <taxon>Papilionoideae</taxon>
        <taxon>50 kb inversion clade</taxon>
        <taxon>NPAAA clade</taxon>
        <taxon>Hologalegina</taxon>
        <taxon>IRL clade</taxon>
        <taxon>Trifolieae</taxon>
        <taxon>Trifolium</taxon>
    </lineage>
</organism>
<evidence type="ECO:0000313" key="2">
    <source>
        <dbReference type="Proteomes" id="UP001177021"/>
    </source>
</evidence>
<evidence type="ECO:0000313" key="1">
    <source>
        <dbReference type="EMBL" id="CAJ2673556.1"/>
    </source>
</evidence>
<accession>A0ACB0LWL9</accession>
<gene>
    <name evidence="1" type="ORF">MILVUS5_LOCUS37003</name>
</gene>
<proteinExistence type="predicted"/>
<dbReference type="EMBL" id="CASHSV030000716">
    <property type="protein sequence ID" value="CAJ2673556.1"/>
    <property type="molecule type" value="Genomic_DNA"/>
</dbReference>
<sequence>MDRKNTKKMAVESFKSQRGKKVEVSTSRVTRSKKAREAKVETVILSSDSSNSSGSDDTDEDYAEFLKTFKSEDFYPILPSSDEGESQMTVESKRKPAEVLKIDSDSEHEG</sequence>
<name>A0ACB0LWL9_TRIPR</name>
<dbReference type="Proteomes" id="UP001177021">
    <property type="component" value="Unassembled WGS sequence"/>
</dbReference>
<reference evidence="1" key="1">
    <citation type="submission" date="2023-10" db="EMBL/GenBank/DDBJ databases">
        <authorList>
            <person name="Rodriguez Cubillos JULIANA M."/>
            <person name="De Vega J."/>
        </authorList>
    </citation>
    <scope>NUCLEOTIDE SEQUENCE</scope>
</reference>
<keyword evidence="2" id="KW-1185">Reference proteome</keyword>
<comment type="caution">
    <text evidence="1">The sequence shown here is derived from an EMBL/GenBank/DDBJ whole genome shotgun (WGS) entry which is preliminary data.</text>
</comment>
<protein>
    <submittedName>
        <fullName evidence="1">Uncharacterized protein</fullName>
    </submittedName>
</protein>